<dbReference type="AlphaFoldDB" id="A0A1X9SNR2"/>
<dbReference type="GeneID" id="46921630"/>
<dbReference type="PANTHER" id="PTHR13504">
    <property type="entry name" value="FIDO DOMAIN-CONTAINING PROTEIN DDB_G0283145"/>
    <property type="match status" value="1"/>
</dbReference>
<evidence type="ECO:0000313" key="5">
    <source>
        <dbReference type="Proteomes" id="UP000202031"/>
    </source>
</evidence>
<dbReference type="Gene3D" id="1.10.3290.10">
    <property type="entry name" value="Fido-like domain"/>
    <property type="match status" value="1"/>
</dbReference>
<dbReference type="InterPro" id="IPR036597">
    <property type="entry name" value="Fido-like_dom_sf"/>
</dbReference>
<dbReference type="InterPro" id="IPR003812">
    <property type="entry name" value="Fido"/>
</dbReference>
<feature type="site" description="Important for autoinhibition of adenylyltransferase activity" evidence="2">
    <location>
        <position position="56"/>
    </location>
</feature>
<dbReference type="GO" id="GO:0005524">
    <property type="term" value="F:ATP binding"/>
    <property type="evidence" value="ECO:0007669"/>
    <property type="project" value="UniProtKB-KW"/>
</dbReference>
<sequence length="271" mass="31872">MLYNPNFLNNSVILSDNQKEKLEFLANEFPLNDFTNNARLIDKISFDFIYSSAQIEGNTYTKADTLALIEDGITANGKKYTDAKMIINLRNSFNEIMRNSMEVNLNTIHFLHSIISQDLVLKQNEGAMRNGNLTGITGSSYIPLSSGERLREELKFLFSQYKNLTNPFERAIYLHNNLCYLQYFEDCNKRTARVMQFILLKNDNIMPLVIIDSKKEDYSLYRLTMIDYYETGDYTKYIEFFINTYKRQMKYLDEINSLNNECIHKQTRKQK</sequence>
<name>A0A1X9SNR2_9BACT</name>
<dbReference type="KEGG" id="clx:CLAN_1161"/>
<evidence type="ECO:0000313" key="4">
    <source>
        <dbReference type="EMBL" id="ARQ97887.1"/>
    </source>
</evidence>
<evidence type="ECO:0000256" key="2">
    <source>
        <dbReference type="PIRSR" id="PIRSR640198-3"/>
    </source>
</evidence>
<accession>A0A1X9SNR2</accession>
<gene>
    <name evidence="4" type="ORF">CLAN_1161</name>
</gene>
<reference evidence="5" key="2">
    <citation type="journal article" date="2017" name="Genome Biol. Evol.">
        <title>Comparative genomic analysis identifies a Campylobacter clade deficient in selenium metabolism.</title>
        <authorList>
            <person name="Miller W.G."/>
            <person name="Yee E."/>
            <person name="Lopes B.S."/>
            <person name="Chapman M.H."/>
            <person name="Huynh S."/>
            <person name="Bono J.L."/>
            <person name="Parker C.T."/>
            <person name="Strachan N.J.C."/>
            <person name="Forbes K.J."/>
        </authorList>
    </citation>
    <scope>NUCLEOTIDE SEQUENCE [LARGE SCALE GENOMIC DNA]</scope>
    <source>
        <strain evidence="5">NCTC 13004</strain>
    </source>
</reference>
<dbReference type="PANTHER" id="PTHR13504:SF38">
    <property type="entry name" value="FIDO DOMAIN-CONTAINING PROTEIN"/>
    <property type="match status" value="1"/>
</dbReference>
<organism evidence="4 5">
    <name type="scientific">Campylobacter lanienae NCTC 13004</name>
    <dbReference type="NCBI Taxonomy" id="1031753"/>
    <lineage>
        <taxon>Bacteria</taxon>
        <taxon>Pseudomonadati</taxon>
        <taxon>Campylobacterota</taxon>
        <taxon>Epsilonproteobacteria</taxon>
        <taxon>Campylobacterales</taxon>
        <taxon>Campylobacteraceae</taxon>
        <taxon>Campylobacter</taxon>
    </lineage>
</organism>
<dbReference type="EMBL" id="CP015578">
    <property type="protein sequence ID" value="ARQ97887.1"/>
    <property type="molecule type" value="Genomic_DNA"/>
</dbReference>
<dbReference type="PROSITE" id="PS51459">
    <property type="entry name" value="FIDO"/>
    <property type="match status" value="1"/>
</dbReference>
<keyword evidence="1" id="KW-0547">Nucleotide-binding</keyword>
<reference evidence="5" key="1">
    <citation type="journal article" date="2017" name="Genome Biol. Evol.">
        <title>Comparative Genomic Analysis Identifies a Campylobacter Clade Deficient in Selenium Metabolism.</title>
        <authorList>
            <person name="Miller W.G."/>
            <person name="Yee E."/>
            <person name="Lopes B.S."/>
            <person name="Chapman M.H."/>
            <person name="Huynh S."/>
            <person name="Bono J.L."/>
            <person name="Parker C.T."/>
            <person name="Strachan N.J.C."/>
            <person name="Forbes K.J."/>
        </authorList>
    </citation>
    <scope>NUCLEOTIDE SEQUENCE [LARGE SCALE GENOMIC DNA]</scope>
    <source>
        <strain evidence="5">NCTC 13004</strain>
    </source>
</reference>
<evidence type="ECO:0000259" key="3">
    <source>
        <dbReference type="PROSITE" id="PS51459"/>
    </source>
</evidence>
<dbReference type="InterPro" id="IPR040198">
    <property type="entry name" value="Fido_containing"/>
</dbReference>
<protein>
    <submittedName>
        <fullName evidence="4">Fic domain protein</fullName>
    </submittedName>
</protein>
<dbReference type="Pfam" id="PF02661">
    <property type="entry name" value="Fic"/>
    <property type="match status" value="1"/>
</dbReference>
<proteinExistence type="predicted"/>
<keyword evidence="1" id="KW-0067">ATP-binding</keyword>
<feature type="binding site" evidence="1">
    <location>
        <begin position="186"/>
        <end position="193"/>
    </location>
    <ligand>
        <name>ATP</name>
        <dbReference type="ChEBI" id="CHEBI:30616"/>
    </ligand>
</feature>
<dbReference type="SUPFAM" id="SSF140931">
    <property type="entry name" value="Fic-like"/>
    <property type="match status" value="1"/>
</dbReference>
<feature type="domain" description="Fido" evidence="3">
    <location>
        <begin position="103"/>
        <end position="243"/>
    </location>
</feature>
<evidence type="ECO:0000256" key="1">
    <source>
        <dbReference type="PIRSR" id="PIRSR640198-2"/>
    </source>
</evidence>
<dbReference type="RefSeq" id="WP_100590815.1">
    <property type="nucleotide sequence ID" value="NZ_CP015578.1"/>
</dbReference>
<dbReference type="Proteomes" id="UP000202031">
    <property type="component" value="Chromosome"/>
</dbReference>